<evidence type="ECO:0000313" key="5">
    <source>
        <dbReference type="Proteomes" id="UP000186583"/>
    </source>
</evidence>
<comment type="caution">
    <text evidence="4">The sequence shown here is derived from an EMBL/GenBank/DDBJ whole genome shotgun (WGS) entry which is preliminary data.</text>
</comment>
<dbReference type="InterPro" id="IPR056186">
    <property type="entry name" value="PDZ_CPAF-rel"/>
</dbReference>
<dbReference type="OrthoDB" id="27214at2759"/>
<feature type="chain" id="PRO_5012548063" description="CPAF-like PDZ domain-containing protein" evidence="2">
    <location>
        <begin position="27"/>
        <end position="768"/>
    </location>
</feature>
<dbReference type="Proteomes" id="UP000186583">
    <property type="component" value="Unassembled WGS sequence"/>
</dbReference>
<evidence type="ECO:0000259" key="3">
    <source>
        <dbReference type="Pfam" id="PF23658"/>
    </source>
</evidence>
<dbReference type="PANTHER" id="PTHR37049">
    <property type="entry name" value="PEPTIDASE S41 FAMILY PROTEIN"/>
    <property type="match status" value="1"/>
</dbReference>
<dbReference type="PANTHER" id="PTHR37049:SF4">
    <property type="entry name" value="RHODANESE DOMAIN-CONTAINING PROTEIN"/>
    <property type="match status" value="1"/>
</dbReference>
<evidence type="ECO:0000256" key="2">
    <source>
        <dbReference type="SAM" id="SignalP"/>
    </source>
</evidence>
<organism evidence="4 5">
    <name type="scientific">Colletotrichum chlorophyti</name>
    <dbReference type="NCBI Taxonomy" id="708187"/>
    <lineage>
        <taxon>Eukaryota</taxon>
        <taxon>Fungi</taxon>
        <taxon>Dikarya</taxon>
        <taxon>Ascomycota</taxon>
        <taxon>Pezizomycotina</taxon>
        <taxon>Sordariomycetes</taxon>
        <taxon>Hypocreomycetidae</taxon>
        <taxon>Glomerellales</taxon>
        <taxon>Glomerellaceae</taxon>
        <taxon>Colletotrichum</taxon>
    </lineage>
</organism>
<sequence>MVQLTLALTRALPLAGLGVAAPAVVSSPLRRQASDDNACAELGRAFDEAISANNTNNIVVKPSTAYQCLKSVPVDVERDVALVKYLRPWLEFQSTIGILPNPPDEYLYPGVDIFSGLDNITQALENDGYDSQYDFRIDLYRLVNIKPRDGHLWWPNFYNELIIFSTPALFISVSVDGIETPKVYLYSDYEQSQLEGYNASDVKSFASTPIVDYLGQRSADNSQDHDPDAAYNEQLYSAASSNMLKNNYSRRYEHTILPDESIIEFSNGTNVTVVNTARLLANFSGITSGEDVHQRFEVPRNGAREEGVADERVTGFVPELEAYPEPFVVHEDKYVSGYLFNDSSLEDTAVLAVNMFITQNFDPSRDGNLSITESILRDPLDFVRVVGEFAETSRSQNKSKLIIDLQGNPGGLITNVMALYATLFPEVAQEGHMNLRARAHPAFAWLGKSFEEQGADLNSMQYPIGWAGYIDEDLKNFTSWEDFYGPEEINGEEYTNIHQPRDVLYAREGIPGYWEVPKPWFKPEDTIIVTDGHCASACSYVVGMMTRELGISVVAMGGRPIDAPMQAIGGTKGGPVASLYAYQIGLLGFRDISNVPDDVDLTPFVERQPPLLLGRDTISWTVNSANVYLDDDADGIPVQFRYEAANCKLYYTWDTLTDMTSLWTAVADVKWNGGRCVAGSTTNDDATMGSSTVGYSEEVMSNFAWAAGPGDVSERSGSNDGGGGGANGTDGGSDGNDGAGDDTSAAGSIRESWGVLSVVTLATVLTLL</sequence>
<feature type="signal peptide" evidence="2">
    <location>
        <begin position="1"/>
        <end position="26"/>
    </location>
</feature>
<gene>
    <name evidence="4" type="ORF">CCHL11_08739</name>
</gene>
<feature type="domain" description="CPAF-like PDZ" evidence="3">
    <location>
        <begin position="164"/>
        <end position="283"/>
    </location>
</feature>
<accession>A0A1Q8RHD3</accession>
<dbReference type="SUPFAM" id="SSF52096">
    <property type="entry name" value="ClpP/crotonase"/>
    <property type="match status" value="1"/>
</dbReference>
<dbReference type="AlphaFoldDB" id="A0A1Q8RHD3"/>
<keyword evidence="5" id="KW-1185">Reference proteome</keyword>
<protein>
    <recommendedName>
        <fullName evidence="3">CPAF-like PDZ domain-containing protein</fullName>
    </recommendedName>
</protein>
<dbReference type="Pfam" id="PF23658">
    <property type="entry name" value="PDZ_CPAF_rel"/>
    <property type="match status" value="1"/>
</dbReference>
<feature type="region of interest" description="Disordered" evidence="1">
    <location>
        <begin position="710"/>
        <end position="746"/>
    </location>
</feature>
<evidence type="ECO:0000256" key="1">
    <source>
        <dbReference type="SAM" id="MobiDB-lite"/>
    </source>
</evidence>
<keyword evidence="2" id="KW-0732">Signal</keyword>
<dbReference type="STRING" id="708187.A0A1Q8RHD3"/>
<dbReference type="InterPro" id="IPR029045">
    <property type="entry name" value="ClpP/crotonase-like_dom_sf"/>
</dbReference>
<reference evidence="4 5" key="1">
    <citation type="submission" date="2016-11" db="EMBL/GenBank/DDBJ databases">
        <title>Draft Genome Assembly of Colletotrichum chlorophyti a pathogen of herbaceous plants.</title>
        <authorList>
            <person name="Gan P."/>
            <person name="Narusaka M."/>
            <person name="Tsushima A."/>
            <person name="Narusaka Y."/>
            <person name="Takano Y."/>
            <person name="Shirasu K."/>
        </authorList>
    </citation>
    <scope>NUCLEOTIDE SEQUENCE [LARGE SCALE GENOMIC DNA]</scope>
    <source>
        <strain evidence="4 5">NTL11</strain>
    </source>
</reference>
<feature type="compositionally biased region" description="Gly residues" evidence="1">
    <location>
        <begin position="719"/>
        <end position="738"/>
    </location>
</feature>
<dbReference type="InterPro" id="IPR052766">
    <property type="entry name" value="S41A_metabolite_peptidase"/>
</dbReference>
<proteinExistence type="predicted"/>
<evidence type="ECO:0000313" key="4">
    <source>
        <dbReference type="EMBL" id="OLN83741.1"/>
    </source>
</evidence>
<dbReference type="EMBL" id="MPGH01000199">
    <property type="protein sequence ID" value="OLN83741.1"/>
    <property type="molecule type" value="Genomic_DNA"/>
</dbReference>
<name>A0A1Q8RHD3_9PEZI</name>
<dbReference type="Gene3D" id="3.90.226.10">
    <property type="entry name" value="2-enoyl-CoA Hydratase, Chain A, domain 1"/>
    <property type="match status" value="1"/>
</dbReference>